<dbReference type="Proteomes" id="UP000375690">
    <property type="component" value="Unassembled WGS sequence"/>
</dbReference>
<dbReference type="GO" id="GO:0005524">
    <property type="term" value="F:ATP binding"/>
    <property type="evidence" value="ECO:0007669"/>
    <property type="project" value="InterPro"/>
</dbReference>
<dbReference type="PANTHER" id="PTHR43581">
    <property type="entry name" value="ATP/GTP PHOSPHATASE"/>
    <property type="match status" value="1"/>
</dbReference>
<dbReference type="PANTHER" id="PTHR43581:SF2">
    <property type="entry name" value="EXCINUCLEASE ATPASE SUBUNIT"/>
    <property type="match status" value="1"/>
</dbReference>
<sequence>MENLIIKNFKCFRDANIPLNQLTIFAGANGYGKSSAIQALLYLRRTIEHCAKWNDSIYTYVESNGLNVQLNDAYCLSLGDSSQVLSQDSTENFIILGLYDNKKKFHVKYEVEDSKLHLTPIEVINQRNKDSKIFIQEFYYLNAERIGPRIKQEIKFYDFPNTGFQGEQTAQLLGDTSFNYLFKVDEKRKFPQIESARLEQQVNAWLNDLMPEVKVTASYDTATLSAQIRVNNFFTKNNAVIAPNIGFGISYVLPIIVTGLIAKQGSYMIVENPEAHLHPSAQSKIGRFLAMVANAGVQVIVETHSDHVINGMQLAAIKNEINPEHIVINFFNQTESSQQPELESIAINTKGELSSWPKGFFDQTQLDFAELFKLRRG</sequence>
<organism evidence="3 4">
    <name type="scientific">Bacteroides ovatus</name>
    <dbReference type="NCBI Taxonomy" id="28116"/>
    <lineage>
        <taxon>Bacteria</taxon>
        <taxon>Pseudomonadati</taxon>
        <taxon>Bacteroidota</taxon>
        <taxon>Bacteroidia</taxon>
        <taxon>Bacteroidales</taxon>
        <taxon>Bacteroidaceae</taxon>
        <taxon>Bacteroides</taxon>
    </lineage>
</organism>
<dbReference type="EMBL" id="VWFC01000025">
    <property type="protein sequence ID" value="KAB1323966.1"/>
    <property type="molecule type" value="Genomic_DNA"/>
</dbReference>
<dbReference type="SUPFAM" id="SSF52540">
    <property type="entry name" value="P-loop containing nucleoside triphosphate hydrolases"/>
    <property type="match status" value="1"/>
</dbReference>
<accession>A0A6A1XH11</accession>
<feature type="domain" description="Endonuclease GajA/Old nuclease/RecF-like AAA" evidence="2">
    <location>
        <begin position="2"/>
        <end position="150"/>
    </location>
</feature>
<dbReference type="PIRSF" id="PIRSF034888">
    <property type="entry name" value="P-loop_UCP034888"/>
    <property type="match status" value="1"/>
</dbReference>
<evidence type="ECO:0000313" key="4">
    <source>
        <dbReference type="Proteomes" id="UP000375690"/>
    </source>
</evidence>
<dbReference type="Pfam" id="PF13175">
    <property type="entry name" value="AAA_15"/>
    <property type="match status" value="2"/>
</dbReference>
<dbReference type="GO" id="GO:0016887">
    <property type="term" value="F:ATP hydrolysis activity"/>
    <property type="evidence" value="ECO:0007669"/>
    <property type="project" value="InterPro"/>
</dbReference>
<dbReference type="AlphaFoldDB" id="A0A6A1XH11"/>
<name>A0A6A1XH11_BACOV</name>
<dbReference type="InterPro" id="IPR041685">
    <property type="entry name" value="AAA_GajA/Old/RecF-like"/>
</dbReference>
<reference evidence="3 4" key="1">
    <citation type="journal article" date="2019" name="Nat. Med.">
        <title>A library of human gut bacterial isolates paired with longitudinal multiomics data enables mechanistic microbiome research.</title>
        <authorList>
            <person name="Poyet M."/>
            <person name="Groussin M."/>
            <person name="Gibbons S.M."/>
            <person name="Avila-Pacheco J."/>
            <person name="Jiang X."/>
            <person name="Kearney S.M."/>
            <person name="Perrotta A.R."/>
            <person name="Berdy B."/>
            <person name="Zhao S."/>
            <person name="Lieberman T.D."/>
            <person name="Swanson P.K."/>
            <person name="Smith M."/>
            <person name="Roesemann S."/>
            <person name="Alexander J.E."/>
            <person name="Rich S.A."/>
            <person name="Livny J."/>
            <person name="Vlamakis H."/>
            <person name="Clish C."/>
            <person name="Bullock K."/>
            <person name="Deik A."/>
            <person name="Scott J."/>
            <person name="Pierce K.A."/>
            <person name="Xavier R.J."/>
            <person name="Alm E.J."/>
        </authorList>
    </citation>
    <scope>NUCLEOTIDE SEQUENCE [LARGE SCALE GENOMIC DNA]</scope>
    <source>
        <strain evidence="3 4">BIOML-A2</strain>
    </source>
</reference>
<protein>
    <submittedName>
        <fullName evidence="3">DUF3696 domain-containing protein</fullName>
    </submittedName>
</protein>
<feature type="domain" description="Endonuclease GajA/Old nuclease/RecF-like AAA" evidence="2">
    <location>
        <begin position="227"/>
        <end position="309"/>
    </location>
</feature>
<dbReference type="InterPro" id="IPR014592">
    <property type="entry name" value="P-loop_UCP034888"/>
</dbReference>
<proteinExistence type="predicted"/>
<dbReference type="InterPro" id="IPR051396">
    <property type="entry name" value="Bact_Antivir_Def_Nuclease"/>
</dbReference>
<dbReference type="Pfam" id="PF12476">
    <property type="entry name" value="DUF3696"/>
    <property type="match status" value="1"/>
</dbReference>
<evidence type="ECO:0000259" key="1">
    <source>
        <dbReference type="Pfam" id="PF12476"/>
    </source>
</evidence>
<evidence type="ECO:0000313" key="3">
    <source>
        <dbReference type="EMBL" id="KAB1323966.1"/>
    </source>
</evidence>
<gene>
    <name evidence="3" type="ORF">F3B53_18495</name>
</gene>
<dbReference type="RefSeq" id="WP_215667045.1">
    <property type="nucleotide sequence ID" value="NZ_CP113514.1"/>
</dbReference>
<dbReference type="InterPro" id="IPR027417">
    <property type="entry name" value="P-loop_NTPase"/>
</dbReference>
<evidence type="ECO:0000259" key="2">
    <source>
        <dbReference type="Pfam" id="PF13175"/>
    </source>
</evidence>
<comment type="caution">
    <text evidence="3">The sequence shown here is derived from an EMBL/GenBank/DDBJ whole genome shotgun (WGS) entry which is preliminary data.</text>
</comment>
<dbReference type="Gene3D" id="3.40.50.300">
    <property type="entry name" value="P-loop containing nucleotide triphosphate hydrolases"/>
    <property type="match status" value="1"/>
</dbReference>
<dbReference type="InterPro" id="IPR022532">
    <property type="entry name" value="DUF3696"/>
</dbReference>
<feature type="domain" description="DUF3696" evidence="1">
    <location>
        <begin position="321"/>
        <end position="371"/>
    </location>
</feature>